<accession>A0A565A731</accession>
<keyword evidence="1" id="KW-0472">Membrane</keyword>
<proteinExistence type="predicted"/>
<evidence type="ECO:0008006" key="3">
    <source>
        <dbReference type="Google" id="ProtNLM"/>
    </source>
</evidence>
<dbReference type="Pfam" id="PF12420">
    <property type="entry name" value="DUF3671"/>
    <property type="match status" value="1"/>
</dbReference>
<evidence type="ECO:0000256" key="1">
    <source>
        <dbReference type="SAM" id="Phobius"/>
    </source>
</evidence>
<keyword evidence="1" id="KW-0812">Transmembrane</keyword>
<gene>
    <name evidence="2" type="ORF">PVP01_0004970</name>
</gene>
<dbReference type="AlphaFoldDB" id="A0A565A731"/>
<dbReference type="VEuPathDB" id="PlasmoDB:PVW1_140079300"/>
<dbReference type="VEuPathDB" id="PlasmoDB:PVP01_0004970"/>
<feature type="transmembrane region" description="Helical" evidence="1">
    <location>
        <begin position="194"/>
        <end position="218"/>
    </location>
</feature>
<keyword evidence="1" id="KW-1133">Transmembrane helix</keyword>
<feature type="transmembrane region" description="Helical" evidence="1">
    <location>
        <begin position="154"/>
        <end position="174"/>
    </location>
</feature>
<dbReference type="VEuPathDB" id="PlasmoDB:PVX_143260"/>
<reference evidence="2" key="1">
    <citation type="submission" date="2016-07" db="EMBL/GenBank/DDBJ databases">
        <authorList>
            <consortium name="Pathogen Informatics"/>
        </authorList>
    </citation>
    <scope>NUCLEOTIDE SEQUENCE</scope>
</reference>
<name>A0A565A731_PLAVI</name>
<sequence>MINFHIFIKIVTFISLTWMYFCNNDVFRFIKILERNGQLCGTINIRHFRLLAKSGIPEVLEHASFGHEIAYDKNEKLKMKKEDLPTYKRLKREGLNELDIYKKAFACKYNKKKGLAKLDCYCEKKIFDKLDNVCELAKIMNNEKKSYKKLLKRYGLPFVLSGLFVLIAGIIIIYDILKDNLSKSSVESGSIKSHHIICTILFYGLPVILFLVLLYIFIKIIKYDRLVDGKVEGKKLARKISRYYND</sequence>
<dbReference type="Proteomes" id="UP000220605">
    <property type="component" value="Unassembled WGS sequence"/>
</dbReference>
<feature type="transmembrane region" description="Helical" evidence="1">
    <location>
        <begin position="6"/>
        <end position="23"/>
    </location>
</feature>
<dbReference type="EMBL" id="FLZR02000014">
    <property type="protein sequence ID" value="VUZ99783.1"/>
    <property type="molecule type" value="Genomic_DNA"/>
</dbReference>
<dbReference type="InterPro" id="IPR022139">
    <property type="entry name" value="Fam-L/Fam-M-like_plasmodium"/>
</dbReference>
<evidence type="ECO:0000313" key="2">
    <source>
        <dbReference type="EMBL" id="VUZ99783.1"/>
    </source>
</evidence>
<organism evidence="2">
    <name type="scientific">Plasmodium vivax</name>
    <name type="common">malaria parasite P. vivax</name>
    <dbReference type="NCBI Taxonomy" id="5855"/>
    <lineage>
        <taxon>Eukaryota</taxon>
        <taxon>Sar</taxon>
        <taxon>Alveolata</taxon>
        <taxon>Apicomplexa</taxon>
        <taxon>Aconoidasida</taxon>
        <taxon>Haemosporida</taxon>
        <taxon>Plasmodiidae</taxon>
        <taxon>Plasmodium</taxon>
        <taxon>Plasmodium (Plasmodium)</taxon>
    </lineage>
</organism>
<protein>
    <recommendedName>
        <fullName evidence="3">Variable surface protein Vir35</fullName>
    </recommendedName>
</protein>
<dbReference type="VEuPathDB" id="PlasmoDB:PVPAM_120078000"/>